<dbReference type="SUPFAM" id="SSF56112">
    <property type="entry name" value="Protein kinase-like (PK-like)"/>
    <property type="match status" value="1"/>
</dbReference>
<organism evidence="2 3">
    <name type="scientific">Paraflavitalea soli</name>
    <dbReference type="NCBI Taxonomy" id="2315862"/>
    <lineage>
        <taxon>Bacteria</taxon>
        <taxon>Pseudomonadati</taxon>
        <taxon>Bacteroidota</taxon>
        <taxon>Chitinophagia</taxon>
        <taxon>Chitinophagales</taxon>
        <taxon>Chitinophagaceae</taxon>
        <taxon>Paraflavitalea</taxon>
    </lineage>
</organism>
<keyword evidence="3" id="KW-1185">Reference proteome</keyword>
<dbReference type="Pfam" id="PF01636">
    <property type="entry name" value="APH"/>
    <property type="match status" value="1"/>
</dbReference>
<dbReference type="InterPro" id="IPR050249">
    <property type="entry name" value="Pseudomonas-type_ThrB"/>
</dbReference>
<dbReference type="Proteomes" id="UP000263900">
    <property type="component" value="Chromosome"/>
</dbReference>
<sequence length="360" mass="41612">MFKNILAAYGLEIGDVFMQEFGIGLINKTWKVEKSDRTASYILQRINHSIFKRPDDIAFNVSYIARFLQQHHPDYLFITPLTTVDGKELYYDEQHGYFRLAPFLENSCTINTVNTPRQAFEAARQFGQFTSLCSRLDPAKLKITIPDFHNLPFRYQQFREALEQGNKDRRSETQDLIGFLQAHAGIMTTYTDILQNRSFGIRVTHHDTKISNVLFDAVDNGLCVIDLDTLMPGYFISDVGDMMRTYLCPVNEEETDMSSIGVREDYFQSIVTGYLSAMKPLLSRDEKHHFVYAGKFMIYMQALRFLTDYLNNDVYYGARYERHNVVRAENQVVLLQKLLDKEPILNGIVTDALYTTVPGM</sequence>
<evidence type="ECO:0000259" key="1">
    <source>
        <dbReference type="Pfam" id="PF01636"/>
    </source>
</evidence>
<dbReference type="PANTHER" id="PTHR21064">
    <property type="entry name" value="AMINOGLYCOSIDE PHOSPHOTRANSFERASE DOMAIN-CONTAINING PROTEIN-RELATED"/>
    <property type="match status" value="1"/>
</dbReference>
<gene>
    <name evidence="2" type="ORF">D3H65_02985</name>
</gene>
<dbReference type="Gene3D" id="3.90.1200.10">
    <property type="match status" value="1"/>
</dbReference>
<dbReference type="RefSeq" id="WP_119048833.1">
    <property type="nucleotide sequence ID" value="NZ_CP032157.1"/>
</dbReference>
<dbReference type="KEGG" id="pseg:D3H65_02985"/>
<dbReference type="OrthoDB" id="526037at2"/>
<dbReference type="AlphaFoldDB" id="A0A3B7MMZ6"/>
<dbReference type="GO" id="GO:0016740">
    <property type="term" value="F:transferase activity"/>
    <property type="evidence" value="ECO:0007669"/>
    <property type="project" value="UniProtKB-KW"/>
</dbReference>
<proteinExistence type="predicted"/>
<accession>A0A3B7MMZ6</accession>
<dbReference type="InterPro" id="IPR011009">
    <property type="entry name" value="Kinase-like_dom_sf"/>
</dbReference>
<dbReference type="EMBL" id="CP032157">
    <property type="protein sequence ID" value="AXY72995.1"/>
    <property type="molecule type" value="Genomic_DNA"/>
</dbReference>
<evidence type="ECO:0000313" key="2">
    <source>
        <dbReference type="EMBL" id="AXY72995.1"/>
    </source>
</evidence>
<dbReference type="InterPro" id="IPR002575">
    <property type="entry name" value="Aminoglycoside_PTrfase"/>
</dbReference>
<name>A0A3B7MMZ6_9BACT</name>
<dbReference type="PANTHER" id="PTHR21064:SF5">
    <property type="entry name" value="SLR1880 PROTEIN"/>
    <property type="match status" value="1"/>
</dbReference>
<feature type="domain" description="Aminoglycoside phosphotransferase" evidence="1">
    <location>
        <begin position="19"/>
        <end position="248"/>
    </location>
</feature>
<evidence type="ECO:0000313" key="3">
    <source>
        <dbReference type="Proteomes" id="UP000263900"/>
    </source>
</evidence>
<reference evidence="2 3" key="1">
    <citation type="submission" date="2018-09" db="EMBL/GenBank/DDBJ databases">
        <title>Genome sequencing of strain 6GH32-13.</title>
        <authorList>
            <person name="Weon H.-Y."/>
            <person name="Heo J."/>
            <person name="Kwon S.-W."/>
        </authorList>
    </citation>
    <scope>NUCLEOTIDE SEQUENCE [LARGE SCALE GENOMIC DNA]</scope>
    <source>
        <strain evidence="2 3">5GH32-13</strain>
    </source>
</reference>
<keyword evidence="2" id="KW-0808">Transferase</keyword>
<protein>
    <submittedName>
        <fullName evidence="2">Aminoglycoside phosphotransferase family protein</fullName>
    </submittedName>
</protein>